<organism evidence="1 2">
    <name type="scientific">Kitasatospora cinereorecta</name>
    <dbReference type="NCBI Taxonomy" id="285560"/>
    <lineage>
        <taxon>Bacteria</taxon>
        <taxon>Bacillati</taxon>
        <taxon>Actinomycetota</taxon>
        <taxon>Actinomycetes</taxon>
        <taxon>Kitasatosporales</taxon>
        <taxon>Streptomycetaceae</taxon>
        <taxon>Kitasatospora</taxon>
    </lineage>
</organism>
<proteinExistence type="predicted"/>
<comment type="caution">
    <text evidence="1">The sequence shown here is derived from an EMBL/GenBank/DDBJ whole genome shotgun (WGS) entry which is preliminary data.</text>
</comment>
<accession>A0ABW0VBK3</accession>
<reference evidence="2" key="1">
    <citation type="journal article" date="2019" name="Int. J. Syst. Evol. Microbiol.">
        <title>The Global Catalogue of Microorganisms (GCM) 10K type strain sequencing project: providing services to taxonomists for standard genome sequencing and annotation.</title>
        <authorList>
            <consortium name="The Broad Institute Genomics Platform"/>
            <consortium name="The Broad Institute Genome Sequencing Center for Infectious Disease"/>
            <person name="Wu L."/>
            <person name="Ma J."/>
        </authorList>
    </citation>
    <scope>NUCLEOTIDE SEQUENCE [LARGE SCALE GENOMIC DNA]</scope>
    <source>
        <strain evidence="2">CGMCC 4.1622</strain>
    </source>
</reference>
<sequence length="131" mass="14760">MTRTEEHIRALASATVQAPAVSDPLLQRAGETRQPSGPDAVRLAGCSTELVLRGIPVTCSQCRAHRDWLLINHRRHVWIGCRCGNEWLEPEITRREFDAMLDNPIWMHYRTLDEARIALGFDGILAGLYLG</sequence>
<gene>
    <name evidence="1" type="ORF">ACFPZF_17985</name>
</gene>
<name>A0ABW0VBK3_9ACTN</name>
<evidence type="ECO:0000313" key="2">
    <source>
        <dbReference type="Proteomes" id="UP001596066"/>
    </source>
</evidence>
<evidence type="ECO:0000313" key="1">
    <source>
        <dbReference type="EMBL" id="MFC5643243.1"/>
    </source>
</evidence>
<protein>
    <submittedName>
        <fullName evidence="1">Uncharacterized protein</fullName>
    </submittedName>
</protein>
<dbReference type="RefSeq" id="WP_346143296.1">
    <property type="nucleotide sequence ID" value="NZ_BAAAUA010000012.1"/>
</dbReference>
<keyword evidence="2" id="KW-1185">Reference proteome</keyword>
<dbReference type="EMBL" id="JBHSOC010000029">
    <property type="protein sequence ID" value="MFC5643243.1"/>
    <property type="molecule type" value="Genomic_DNA"/>
</dbReference>
<dbReference type="Proteomes" id="UP001596066">
    <property type="component" value="Unassembled WGS sequence"/>
</dbReference>